<reference evidence="7 8" key="1">
    <citation type="journal article" date="2013" name="Antonie Van Leeuwenhoek">
        <title>Echinimonas agarilytica gen. nov., sp. nov., a new gammaproteobacterium isolated from the sea urchin Strongylocentrotus intermedius.</title>
        <authorList>
            <person name="Nedashkovskaya O.I."/>
            <person name="Stenkova A.M."/>
            <person name="Zhukova N.V."/>
            <person name="Van Trappen S."/>
            <person name="Lee J.S."/>
            <person name="Kim S.B."/>
        </authorList>
    </citation>
    <scope>NUCLEOTIDE SEQUENCE [LARGE SCALE GENOMIC DNA]</scope>
    <source>
        <strain evidence="7 8">KMM 6351</strain>
    </source>
</reference>
<evidence type="ECO:0000256" key="1">
    <source>
        <dbReference type="ARBA" id="ARBA00009865"/>
    </source>
</evidence>
<evidence type="ECO:0000256" key="3">
    <source>
        <dbReference type="ARBA" id="ARBA00023295"/>
    </source>
</evidence>
<accession>A0AA41W453</accession>
<feature type="site" description="Important for catalytic activity, responsible for pKa modulation of the active site Glu and correct orientation of both the proton donor and substrate" evidence="4">
    <location>
        <position position="201"/>
    </location>
</feature>
<dbReference type="Proteomes" id="UP001165393">
    <property type="component" value="Unassembled WGS sequence"/>
</dbReference>
<sequence length="382" mass="43485">MLKRVFTHVLLASFTLGASCTALAFGPEFSSEMVVPKQGAAVPKSFSLNKVDREHLKNHDKAVQIFSGMFLRDPYIMKGPDGYFYYTGTRLDRVLGGAKYDYKNEGVEIWRSKNLADWELLGVPVKLGMLSNIDAFAKHAATRKHNQGKALLWAPELHYLNNKWYITHTTNSQRAVLWVADNVMGPYQELMGTEKFGHRHDPTLFQDDDGKNYMLYAATDILQLNSELSAFQGQKKKAWPSDRKIGHEGTFVIKHEDKYVLFGTAWSTDKPRKGTYNLYYATADNILGPYSERKWVGRFLGHGTPFKDSQGRWWMTAFKNGTYVPYDDLMLQNDQGDDAYTGTQSGAMLVPMEIDTDETGEVRFTVKDYRFATPGPEEVQQF</sequence>
<dbReference type="GO" id="GO:0004553">
    <property type="term" value="F:hydrolase activity, hydrolyzing O-glycosyl compounds"/>
    <property type="evidence" value="ECO:0007669"/>
    <property type="project" value="InterPro"/>
</dbReference>
<comment type="caution">
    <text evidence="7">The sequence shown here is derived from an EMBL/GenBank/DDBJ whole genome shotgun (WGS) entry which is preliminary data.</text>
</comment>
<dbReference type="Gene3D" id="2.115.10.20">
    <property type="entry name" value="Glycosyl hydrolase domain, family 43"/>
    <property type="match status" value="1"/>
</dbReference>
<keyword evidence="2 5" id="KW-0378">Hydrolase</keyword>
<dbReference type="CDD" id="cd08986">
    <property type="entry name" value="GH43-like"/>
    <property type="match status" value="1"/>
</dbReference>
<gene>
    <name evidence="7" type="ORF">NAF29_02345</name>
</gene>
<keyword evidence="8" id="KW-1185">Reference proteome</keyword>
<dbReference type="PANTHER" id="PTHR42812:SF14">
    <property type="entry name" value="SECRETED PROTEIN"/>
    <property type="match status" value="1"/>
</dbReference>
<dbReference type="InterPro" id="IPR023296">
    <property type="entry name" value="Glyco_hydro_beta-prop_sf"/>
</dbReference>
<evidence type="ECO:0000256" key="5">
    <source>
        <dbReference type="RuleBase" id="RU361187"/>
    </source>
</evidence>
<organism evidence="7 8">
    <name type="scientific">Echinimonas agarilytica</name>
    <dbReference type="NCBI Taxonomy" id="1215918"/>
    <lineage>
        <taxon>Bacteria</taxon>
        <taxon>Pseudomonadati</taxon>
        <taxon>Pseudomonadota</taxon>
        <taxon>Gammaproteobacteria</taxon>
        <taxon>Alteromonadales</taxon>
        <taxon>Echinimonadaceae</taxon>
        <taxon>Echinimonas</taxon>
    </lineage>
</organism>
<dbReference type="PROSITE" id="PS51257">
    <property type="entry name" value="PROKAR_LIPOPROTEIN"/>
    <property type="match status" value="1"/>
</dbReference>
<dbReference type="SUPFAM" id="SSF75005">
    <property type="entry name" value="Arabinanase/levansucrase/invertase"/>
    <property type="match status" value="1"/>
</dbReference>
<proteinExistence type="inferred from homology"/>
<dbReference type="AlphaFoldDB" id="A0AA41W453"/>
<protein>
    <submittedName>
        <fullName evidence="7">Family 43 glycosylhydrolase</fullName>
    </submittedName>
</protein>
<dbReference type="GO" id="GO:0005975">
    <property type="term" value="P:carbohydrate metabolic process"/>
    <property type="evidence" value="ECO:0007669"/>
    <property type="project" value="InterPro"/>
</dbReference>
<feature type="signal peptide" evidence="6">
    <location>
        <begin position="1"/>
        <end position="24"/>
    </location>
</feature>
<evidence type="ECO:0000313" key="7">
    <source>
        <dbReference type="EMBL" id="MCM2678510.1"/>
    </source>
</evidence>
<dbReference type="Pfam" id="PF04616">
    <property type="entry name" value="Glyco_hydro_43"/>
    <property type="match status" value="1"/>
</dbReference>
<dbReference type="PANTHER" id="PTHR42812">
    <property type="entry name" value="BETA-XYLOSIDASE"/>
    <property type="match status" value="1"/>
</dbReference>
<keyword evidence="3 5" id="KW-0326">Glycosidase</keyword>
<dbReference type="EMBL" id="JAMQGP010000001">
    <property type="protein sequence ID" value="MCM2678510.1"/>
    <property type="molecule type" value="Genomic_DNA"/>
</dbReference>
<name>A0AA41W453_9GAMM</name>
<feature type="chain" id="PRO_5041391676" evidence="6">
    <location>
        <begin position="25"/>
        <end position="382"/>
    </location>
</feature>
<evidence type="ECO:0000256" key="4">
    <source>
        <dbReference type="PIRSR" id="PIRSR606710-2"/>
    </source>
</evidence>
<comment type="similarity">
    <text evidence="1 5">Belongs to the glycosyl hydrolase 43 family.</text>
</comment>
<evidence type="ECO:0000256" key="6">
    <source>
        <dbReference type="SAM" id="SignalP"/>
    </source>
</evidence>
<dbReference type="InterPro" id="IPR051795">
    <property type="entry name" value="Glycosyl_Hydrlase_43"/>
</dbReference>
<dbReference type="RefSeq" id="WP_251259874.1">
    <property type="nucleotide sequence ID" value="NZ_JAMQGP010000001.1"/>
</dbReference>
<evidence type="ECO:0000256" key="2">
    <source>
        <dbReference type="ARBA" id="ARBA00022801"/>
    </source>
</evidence>
<dbReference type="InterPro" id="IPR006710">
    <property type="entry name" value="Glyco_hydro_43"/>
</dbReference>
<evidence type="ECO:0000313" key="8">
    <source>
        <dbReference type="Proteomes" id="UP001165393"/>
    </source>
</evidence>
<keyword evidence="6" id="KW-0732">Signal</keyword>